<gene>
    <name evidence="2" type="ORF">Anas_00650</name>
</gene>
<accession>A0A5N5TF16</accession>
<comment type="caution">
    <text evidence="2">The sequence shown here is derived from an EMBL/GenBank/DDBJ whole genome shotgun (WGS) entry which is preliminary data.</text>
</comment>
<evidence type="ECO:0000256" key="1">
    <source>
        <dbReference type="ARBA" id="ARBA00010236"/>
    </source>
</evidence>
<evidence type="ECO:0000313" key="2">
    <source>
        <dbReference type="EMBL" id="KAB7503725.1"/>
    </source>
</evidence>
<proteinExistence type="inferred from homology"/>
<name>A0A5N5TF16_9CRUS</name>
<dbReference type="AlphaFoldDB" id="A0A5N5TF16"/>
<dbReference type="Proteomes" id="UP000326759">
    <property type="component" value="Unassembled WGS sequence"/>
</dbReference>
<dbReference type="SUPFAM" id="SSF52540">
    <property type="entry name" value="P-loop containing nucleoside triphosphate hydrolases"/>
    <property type="match status" value="1"/>
</dbReference>
<reference evidence="2 3" key="1">
    <citation type="journal article" date="2019" name="PLoS Biol.">
        <title>Sex chromosomes control vertical transmission of feminizing Wolbachia symbionts in an isopod.</title>
        <authorList>
            <person name="Becking T."/>
            <person name="Chebbi M.A."/>
            <person name="Giraud I."/>
            <person name="Moumen B."/>
            <person name="Laverre T."/>
            <person name="Caubet Y."/>
            <person name="Peccoud J."/>
            <person name="Gilbert C."/>
            <person name="Cordaux R."/>
        </authorList>
    </citation>
    <scope>NUCLEOTIDE SEQUENCE [LARGE SCALE GENOMIC DNA]</scope>
    <source>
        <strain evidence="2">ANa2</strain>
        <tissue evidence="2">Whole body excluding digestive tract and cuticle</tissue>
    </source>
</reference>
<dbReference type="EMBL" id="SEYY01004557">
    <property type="protein sequence ID" value="KAB7503725.1"/>
    <property type="molecule type" value="Genomic_DNA"/>
</dbReference>
<dbReference type="PANTHER" id="PTHR45964">
    <property type="entry name" value="WSCD FAMILY MEMBER CG9164"/>
    <property type="match status" value="1"/>
</dbReference>
<dbReference type="InterPro" id="IPR051589">
    <property type="entry name" value="Sialate-O-sulfotransferase"/>
</dbReference>
<organism evidence="2 3">
    <name type="scientific">Armadillidium nasatum</name>
    <dbReference type="NCBI Taxonomy" id="96803"/>
    <lineage>
        <taxon>Eukaryota</taxon>
        <taxon>Metazoa</taxon>
        <taxon>Ecdysozoa</taxon>
        <taxon>Arthropoda</taxon>
        <taxon>Crustacea</taxon>
        <taxon>Multicrustacea</taxon>
        <taxon>Malacostraca</taxon>
        <taxon>Eumalacostraca</taxon>
        <taxon>Peracarida</taxon>
        <taxon>Isopoda</taxon>
        <taxon>Oniscidea</taxon>
        <taxon>Crinocheta</taxon>
        <taxon>Armadillidiidae</taxon>
        <taxon>Armadillidium</taxon>
    </lineage>
</organism>
<protein>
    <recommendedName>
        <fullName evidence="4">Sulfotransferase</fullName>
    </recommendedName>
</protein>
<keyword evidence="3" id="KW-1185">Reference proteome</keyword>
<sequence>MNEECLKTCKKLFVVFYENLERDVAGVKNIVNFLGFEPDPKRLECLHKHSVGPARRESDDMDDPFHSDEKLIMIKEMKIILELLERRKIKAPDQYYSYVHNNVTHNKINS</sequence>
<evidence type="ECO:0000313" key="3">
    <source>
        <dbReference type="Proteomes" id="UP000326759"/>
    </source>
</evidence>
<dbReference type="PANTHER" id="PTHR45964:SF9">
    <property type="entry name" value="SULFOTRANSFERASE"/>
    <property type="match status" value="1"/>
</dbReference>
<dbReference type="InterPro" id="IPR027417">
    <property type="entry name" value="P-loop_NTPase"/>
</dbReference>
<dbReference type="Gene3D" id="3.40.50.300">
    <property type="entry name" value="P-loop containing nucleotide triphosphate hydrolases"/>
    <property type="match status" value="1"/>
</dbReference>
<comment type="similarity">
    <text evidence="1">Belongs to the WSCD family.</text>
</comment>
<evidence type="ECO:0008006" key="4">
    <source>
        <dbReference type="Google" id="ProtNLM"/>
    </source>
</evidence>